<dbReference type="STRING" id="1798182.GA0061081_10625"/>
<keyword evidence="1 2" id="KW-0732">Signal</keyword>
<feature type="chain" id="PRO_5008689520" evidence="2">
    <location>
        <begin position="31"/>
        <end position="655"/>
    </location>
</feature>
<dbReference type="RefSeq" id="WP_209435382.1">
    <property type="nucleotide sequence ID" value="NZ_FMAQ01000006.1"/>
</dbReference>
<dbReference type="InterPro" id="IPR000914">
    <property type="entry name" value="SBP_5_dom"/>
</dbReference>
<keyword evidence="5" id="KW-1185">Reference proteome</keyword>
<accession>A0A1C4BVN6</accession>
<dbReference type="Pfam" id="PF00496">
    <property type="entry name" value="SBP_bac_5"/>
    <property type="match status" value="1"/>
</dbReference>
<sequence>MNSRIKQLITVLFILSCLSSMVICSAPVFADEEQPMLLQTESQTEVEVGVNPLTQLPETKQIDIVGPHPIHEEIYHKTIYSLSGHPKYPDDFQHLDYVNPNAPKGGVIKLAEIGSFDNLNRFASRGAPERNSGELYDSLFTNTEDDITSFYPLIATSITYSNQYRWAEVAINPNARFQDDKPITAHDVVFTFDKFMTEGVPQYRVYNKGVMVKAIDDYHVRVDIPESDREKLLSFVGSMRVIPKHFWQNHDFSEPLSTPPVGSGPYYISDYKMGQYVVYRRNPNYWARDLPINKGLDNFDEKRIDYYMDNSVSLEAFKAGEYDLRDEDQPKNWFTQYQGKYFDANHIIKQEKPVKTATDTKWLAFNLQKELFKDIKVRKAITLAFDFEWLNHAFYYDSYKRPYSFFENTIYAAKGKPTEQELKWLNPYKHIIPEAVFKNAYSIPKSDGKGFNRDNLLKAAELLKQAGWVIKDGKLINVKTQQPFEFELISYLGNDIKYAVPFQQNLARLGITMKITLLDSAQHLRRVRERDYDMVARNYYAVNYPNSSLSMFWGSEYLNSSWNASGLHNTAIDSIIAEIIKNVDNQEALVPLGRALDRILTQEYPMIPMWYNSKSYYAYWNKFGQPAIQPTYSIGIDSWWYDADKAANLPKNREH</sequence>
<dbReference type="GO" id="GO:0043190">
    <property type="term" value="C:ATP-binding cassette (ABC) transporter complex"/>
    <property type="evidence" value="ECO:0007669"/>
    <property type="project" value="InterPro"/>
</dbReference>
<dbReference type="AlphaFoldDB" id="A0A1C4BVN6"/>
<evidence type="ECO:0000259" key="3">
    <source>
        <dbReference type="Pfam" id="PF00496"/>
    </source>
</evidence>
<dbReference type="EMBL" id="FMAQ01000006">
    <property type="protein sequence ID" value="SCC10961.1"/>
    <property type="molecule type" value="Genomic_DNA"/>
</dbReference>
<dbReference type="PIRSF" id="PIRSF002741">
    <property type="entry name" value="MppA"/>
    <property type="match status" value="1"/>
</dbReference>
<dbReference type="PANTHER" id="PTHR30290">
    <property type="entry name" value="PERIPLASMIC BINDING COMPONENT OF ABC TRANSPORTER"/>
    <property type="match status" value="1"/>
</dbReference>
<dbReference type="InterPro" id="IPR030678">
    <property type="entry name" value="Peptide/Ni-bd"/>
</dbReference>
<feature type="domain" description="Solute-binding protein family 5" evidence="3">
    <location>
        <begin position="150"/>
        <end position="555"/>
    </location>
</feature>
<gene>
    <name evidence="4" type="ORF">GA0061081_10625</name>
</gene>
<evidence type="ECO:0000313" key="5">
    <source>
        <dbReference type="Proteomes" id="UP000199670"/>
    </source>
</evidence>
<dbReference type="GO" id="GO:0042884">
    <property type="term" value="P:microcin transport"/>
    <property type="evidence" value="ECO:0007669"/>
    <property type="project" value="TreeGrafter"/>
</dbReference>
<dbReference type="GO" id="GO:1904680">
    <property type="term" value="F:peptide transmembrane transporter activity"/>
    <property type="evidence" value="ECO:0007669"/>
    <property type="project" value="TreeGrafter"/>
</dbReference>
<evidence type="ECO:0000256" key="2">
    <source>
        <dbReference type="SAM" id="SignalP"/>
    </source>
</evidence>
<organism evidence="4 5">
    <name type="scientific">Gilliamella bombicola</name>
    <dbReference type="NCBI Taxonomy" id="1798182"/>
    <lineage>
        <taxon>Bacteria</taxon>
        <taxon>Pseudomonadati</taxon>
        <taxon>Pseudomonadota</taxon>
        <taxon>Gammaproteobacteria</taxon>
        <taxon>Orbales</taxon>
        <taxon>Orbaceae</taxon>
        <taxon>Gilliamella</taxon>
    </lineage>
</organism>
<dbReference type="Gene3D" id="3.40.190.10">
    <property type="entry name" value="Periplasmic binding protein-like II"/>
    <property type="match status" value="1"/>
</dbReference>
<dbReference type="PANTHER" id="PTHR30290:SF64">
    <property type="entry name" value="ABC TRANSPORTER PERIPLASMIC BINDING PROTEIN"/>
    <property type="match status" value="1"/>
</dbReference>
<dbReference type="PROSITE" id="PS51257">
    <property type="entry name" value="PROKAR_LIPOPROTEIN"/>
    <property type="match status" value="1"/>
</dbReference>
<dbReference type="InterPro" id="IPR039424">
    <property type="entry name" value="SBP_5"/>
</dbReference>
<protein>
    <submittedName>
        <fullName evidence="4">Microcin C transport system substrate-binding protein</fullName>
    </submittedName>
</protein>
<dbReference type="GO" id="GO:0030288">
    <property type="term" value="C:outer membrane-bounded periplasmic space"/>
    <property type="evidence" value="ECO:0007669"/>
    <property type="project" value="TreeGrafter"/>
</dbReference>
<dbReference type="CDD" id="cd08497">
    <property type="entry name" value="MbnE-like"/>
    <property type="match status" value="1"/>
</dbReference>
<feature type="signal peptide" evidence="2">
    <location>
        <begin position="1"/>
        <end position="30"/>
    </location>
</feature>
<dbReference type="SUPFAM" id="SSF53850">
    <property type="entry name" value="Periplasmic binding protein-like II"/>
    <property type="match status" value="1"/>
</dbReference>
<proteinExistence type="predicted"/>
<dbReference type="Proteomes" id="UP000199670">
    <property type="component" value="Unassembled WGS sequence"/>
</dbReference>
<dbReference type="GO" id="GO:0015833">
    <property type="term" value="P:peptide transport"/>
    <property type="evidence" value="ECO:0007669"/>
    <property type="project" value="TreeGrafter"/>
</dbReference>
<evidence type="ECO:0000313" key="4">
    <source>
        <dbReference type="EMBL" id="SCC10961.1"/>
    </source>
</evidence>
<dbReference type="Gene3D" id="3.10.105.10">
    <property type="entry name" value="Dipeptide-binding Protein, Domain 3"/>
    <property type="match status" value="1"/>
</dbReference>
<evidence type="ECO:0000256" key="1">
    <source>
        <dbReference type="ARBA" id="ARBA00022729"/>
    </source>
</evidence>
<name>A0A1C4BVN6_9GAMM</name>
<reference evidence="5" key="1">
    <citation type="submission" date="2016-08" db="EMBL/GenBank/DDBJ databases">
        <authorList>
            <person name="Varghese N."/>
            <person name="Submissions Spin"/>
        </authorList>
    </citation>
    <scope>NUCLEOTIDE SEQUENCE [LARGE SCALE GENOMIC DNA]</scope>
    <source>
        <strain evidence="5">R-53248</strain>
    </source>
</reference>